<gene>
    <name evidence="3" type="ORF">UW23_C0016G0003</name>
</gene>
<dbReference type="Proteomes" id="UP000034069">
    <property type="component" value="Unassembled WGS sequence"/>
</dbReference>
<feature type="transmembrane region" description="Helical" evidence="1">
    <location>
        <begin position="121"/>
        <end position="140"/>
    </location>
</feature>
<proteinExistence type="predicted"/>
<evidence type="ECO:0000259" key="2">
    <source>
        <dbReference type="Pfam" id="PF12728"/>
    </source>
</evidence>
<dbReference type="AlphaFoldDB" id="A0A0G1IU95"/>
<name>A0A0G1IU95_9BACT</name>
<keyword evidence="1" id="KW-0472">Membrane</keyword>
<dbReference type="InterPro" id="IPR041657">
    <property type="entry name" value="HTH_17"/>
</dbReference>
<sequence length="143" mass="15552">MPNHIYNVKQAAKILGLSTNTTYKYLNEGRIKAARGHVRGTFIITAKSLEDFIGSKLPEDALKEAESADLVGSSFKDGEAIIEVTSPTLATKVTRILITLSLLIIIADILLNSNFSPMAQIGRVTLIAILLLVSYQYGGFVKK</sequence>
<keyword evidence="1" id="KW-1133">Transmembrane helix</keyword>
<dbReference type="Pfam" id="PF12728">
    <property type="entry name" value="HTH_17"/>
    <property type="match status" value="1"/>
</dbReference>
<evidence type="ECO:0000313" key="4">
    <source>
        <dbReference type="Proteomes" id="UP000034069"/>
    </source>
</evidence>
<protein>
    <recommendedName>
        <fullName evidence="2">Helix-turn-helix domain-containing protein</fullName>
    </recommendedName>
</protein>
<feature type="domain" description="Helix-turn-helix" evidence="2">
    <location>
        <begin position="6"/>
        <end position="53"/>
    </location>
</feature>
<comment type="caution">
    <text evidence="3">The sequence shown here is derived from an EMBL/GenBank/DDBJ whole genome shotgun (WGS) entry which is preliminary data.</text>
</comment>
<accession>A0A0G1IU95</accession>
<feature type="transmembrane region" description="Helical" evidence="1">
    <location>
        <begin position="96"/>
        <end position="115"/>
    </location>
</feature>
<keyword evidence="1" id="KW-0812">Transmembrane</keyword>
<reference evidence="3 4" key="1">
    <citation type="journal article" date="2015" name="Nature">
        <title>rRNA introns, odd ribosomes, and small enigmatic genomes across a large radiation of phyla.</title>
        <authorList>
            <person name="Brown C.T."/>
            <person name="Hug L.A."/>
            <person name="Thomas B.C."/>
            <person name="Sharon I."/>
            <person name="Castelle C.J."/>
            <person name="Singh A."/>
            <person name="Wilkins M.J."/>
            <person name="Williams K.H."/>
            <person name="Banfield J.F."/>
        </authorList>
    </citation>
    <scope>NUCLEOTIDE SEQUENCE [LARGE SCALE GENOMIC DNA]</scope>
</reference>
<organism evidence="3 4">
    <name type="scientific">Candidatus Collierbacteria bacterium GW2011_GWA1_44_12</name>
    <dbReference type="NCBI Taxonomy" id="1618376"/>
    <lineage>
        <taxon>Bacteria</taxon>
        <taxon>Candidatus Collieribacteriota</taxon>
    </lineage>
</organism>
<evidence type="ECO:0000256" key="1">
    <source>
        <dbReference type="SAM" id="Phobius"/>
    </source>
</evidence>
<evidence type="ECO:0000313" key="3">
    <source>
        <dbReference type="EMBL" id="KKT35422.1"/>
    </source>
</evidence>
<dbReference type="EMBL" id="LCHN01000016">
    <property type="protein sequence ID" value="KKT35422.1"/>
    <property type="molecule type" value="Genomic_DNA"/>
</dbReference>